<evidence type="ECO:0000313" key="3">
    <source>
        <dbReference type="EMBL" id="PKI79378.1"/>
    </source>
</evidence>
<organism evidence="2 4">
    <name type="scientific">Punica granatum</name>
    <name type="common">Pomegranate</name>
    <dbReference type="NCBI Taxonomy" id="22663"/>
    <lineage>
        <taxon>Eukaryota</taxon>
        <taxon>Viridiplantae</taxon>
        <taxon>Streptophyta</taxon>
        <taxon>Embryophyta</taxon>
        <taxon>Tracheophyta</taxon>
        <taxon>Spermatophyta</taxon>
        <taxon>Magnoliopsida</taxon>
        <taxon>eudicotyledons</taxon>
        <taxon>Gunneridae</taxon>
        <taxon>Pentapetalae</taxon>
        <taxon>rosids</taxon>
        <taxon>malvids</taxon>
        <taxon>Myrtales</taxon>
        <taxon>Lythraceae</taxon>
        <taxon>Punica</taxon>
    </lineage>
</organism>
<reference evidence="4" key="1">
    <citation type="journal article" date="2017" name="Plant J.">
        <title>The pomegranate (Punica granatum L.) genome and the genomics of punicalagin biosynthesis.</title>
        <authorList>
            <person name="Qin G."/>
            <person name="Xu C."/>
            <person name="Ming R."/>
            <person name="Tang H."/>
            <person name="Guyot R."/>
            <person name="Kramer E.M."/>
            <person name="Hu Y."/>
            <person name="Yi X."/>
            <person name="Qi Y."/>
            <person name="Xu X."/>
            <person name="Gao Z."/>
            <person name="Pan H."/>
            <person name="Jian J."/>
            <person name="Tian Y."/>
            <person name="Yue Z."/>
            <person name="Xu Y."/>
        </authorList>
    </citation>
    <scope>NUCLEOTIDE SEQUENCE [LARGE SCALE GENOMIC DNA]</scope>
    <source>
        <strain evidence="4">cv. Dabenzi</strain>
    </source>
</reference>
<evidence type="ECO:0000313" key="4">
    <source>
        <dbReference type="Proteomes" id="UP000197138"/>
    </source>
</evidence>
<reference evidence="3 5" key="3">
    <citation type="submission" date="2017-11" db="EMBL/GenBank/DDBJ databases">
        <title>De-novo sequencing of pomegranate (Punica granatum L.) genome.</title>
        <authorList>
            <person name="Akparov Z."/>
            <person name="Amiraslanov A."/>
            <person name="Hajiyeva S."/>
            <person name="Abbasov M."/>
            <person name="Kaur K."/>
            <person name="Hamwieh A."/>
            <person name="Solovyev V."/>
            <person name="Salamov A."/>
            <person name="Braich B."/>
            <person name="Kosarev P."/>
            <person name="Mahmoud A."/>
            <person name="Hajiyev E."/>
            <person name="Babayeva S."/>
            <person name="Izzatullayeva V."/>
            <person name="Mammadov A."/>
            <person name="Mammadov A."/>
            <person name="Sharifova S."/>
            <person name="Ojaghi J."/>
            <person name="Eynullazada K."/>
            <person name="Bayramov B."/>
            <person name="Abdulazimova A."/>
            <person name="Shahmuradov I."/>
        </authorList>
    </citation>
    <scope>NUCLEOTIDE SEQUENCE [LARGE SCALE GENOMIC DNA]</scope>
    <source>
        <strain evidence="3">AG2017</strain>
        <strain evidence="5">cv. AG2017</strain>
        <tissue evidence="3">Leaf</tissue>
    </source>
</reference>
<proteinExistence type="predicted"/>
<dbReference type="Proteomes" id="UP000233551">
    <property type="component" value="Unassembled WGS sequence"/>
</dbReference>
<evidence type="ECO:0000256" key="1">
    <source>
        <dbReference type="SAM" id="MobiDB-lite"/>
    </source>
</evidence>
<keyword evidence="5" id="KW-1185">Reference proteome</keyword>
<dbReference type="Proteomes" id="UP000197138">
    <property type="component" value="Unassembled WGS sequence"/>
</dbReference>
<feature type="region of interest" description="Disordered" evidence="1">
    <location>
        <begin position="33"/>
        <end position="71"/>
    </location>
</feature>
<comment type="caution">
    <text evidence="2">The sequence shown here is derived from an EMBL/GenBank/DDBJ whole genome shotgun (WGS) entry which is preliminary data.</text>
</comment>
<reference evidence="2" key="2">
    <citation type="submission" date="2017-06" db="EMBL/GenBank/DDBJ databases">
        <title>The pomegranate genome and the genomics of punicalagin biosynthesis.</title>
        <authorList>
            <person name="Xu C."/>
        </authorList>
    </citation>
    <scope>NUCLEOTIDE SEQUENCE [LARGE SCALE GENOMIC DNA]</scope>
    <source>
        <tissue evidence="2">Fresh leaf</tissue>
    </source>
</reference>
<evidence type="ECO:0000313" key="5">
    <source>
        <dbReference type="Proteomes" id="UP000233551"/>
    </source>
</evidence>
<evidence type="ECO:0000313" key="2">
    <source>
        <dbReference type="EMBL" id="OWM83556.1"/>
    </source>
</evidence>
<gene>
    <name evidence="2" type="ORF">CDL15_Pgr006202</name>
    <name evidence="3" type="ORF">CRG98_000224</name>
</gene>
<dbReference type="AlphaFoldDB" id="A0A218XFQ8"/>
<sequence length="71" mass="8021">MRPRSITAKCRRCPEPSPPSILAIIMAFRGENRRPQRRCRRCPPIPTSPEVRPSIPSPAQRSSGRFLLRAG</sequence>
<accession>A0A218XFQ8</accession>
<name>A0A218XFQ8_PUNGR</name>
<dbReference type="EMBL" id="MTKT01001931">
    <property type="protein sequence ID" value="OWM83556.1"/>
    <property type="molecule type" value="Genomic_DNA"/>
</dbReference>
<dbReference type="EMBL" id="PGOL01000007">
    <property type="protein sequence ID" value="PKI79378.1"/>
    <property type="molecule type" value="Genomic_DNA"/>
</dbReference>
<protein>
    <submittedName>
        <fullName evidence="2">Uncharacterized protein</fullName>
    </submittedName>
</protein>